<accession>A0ABN2FI85</accession>
<gene>
    <name evidence="1" type="ORF">GCM10009733_051690</name>
</gene>
<comment type="caution">
    <text evidence="1">The sequence shown here is derived from an EMBL/GenBank/DDBJ whole genome shotgun (WGS) entry which is preliminary data.</text>
</comment>
<evidence type="ECO:0000313" key="1">
    <source>
        <dbReference type="EMBL" id="GAA1648228.1"/>
    </source>
</evidence>
<dbReference type="EMBL" id="BAAAMU010000039">
    <property type="protein sequence ID" value="GAA1648228.1"/>
    <property type="molecule type" value="Genomic_DNA"/>
</dbReference>
<reference evidence="1 2" key="1">
    <citation type="journal article" date="2019" name="Int. J. Syst. Evol. Microbiol.">
        <title>The Global Catalogue of Microorganisms (GCM) 10K type strain sequencing project: providing services to taxonomists for standard genome sequencing and annotation.</title>
        <authorList>
            <consortium name="The Broad Institute Genomics Platform"/>
            <consortium name="The Broad Institute Genome Sequencing Center for Infectious Disease"/>
            <person name="Wu L."/>
            <person name="Ma J."/>
        </authorList>
    </citation>
    <scope>NUCLEOTIDE SEQUENCE [LARGE SCALE GENOMIC DNA]</scope>
    <source>
        <strain evidence="1 2">JCM 13929</strain>
    </source>
</reference>
<keyword evidence="2" id="KW-1185">Reference proteome</keyword>
<name>A0ABN2FI85_9ACTN</name>
<evidence type="ECO:0000313" key="2">
    <source>
        <dbReference type="Proteomes" id="UP001500064"/>
    </source>
</evidence>
<sequence length="458" mass="49862">MFGAGEADWAAQGAGDATVAALRDVAGADLYRRNAFRITGVSTYANRRAVRERRQRVATALEVGAQLDLGHALPVGPGEVRAAFDRLLDDPRRRLVDELFWLWDTGDATCACLSSLHADHDEAVRAHCAALDREADGPEVADPELKGLWESAARSWQAVLRRAAFWDHVRHRVTALDDRQLGESAVDELRKEFASALLRPITDLAARNQRDQARLANLARRWPAPSIAIDDQLETVAAPCYEAVSTALTAANDRLQEGETALAAAMVYTDVLPELRRLDTLVPHDRHRRTAGVRNDTAILLNNCAMTLMDSAGPVGESSALNWLGTGLELASDDHMRQAIEANEDQVTEFVQTFEQITNQARSLMAAYGPAVADGFLGDLRRQAAGTPGEALIDKLRRDLGTDRGGIRPVPMRGRSRTAFRLAFWAVLVAGAIFMLNECSSDSSGSAAPAPPAVFQVW</sequence>
<evidence type="ECO:0008006" key="3">
    <source>
        <dbReference type="Google" id="ProtNLM"/>
    </source>
</evidence>
<protein>
    <recommendedName>
        <fullName evidence="3">Terpene synthase</fullName>
    </recommendedName>
</protein>
<dbReference type="Proteomes" id="UP001500064">
    <property type="component" value="Unassembled WGS sequence"/>
</dbReference>
<proteinExistence type="predicted"/>
<organism evidence="1 2">
    <name type="scientific">Nonomuraea maheshkhaliensis</name>
    <dbReference type="NCBI Taxonomy" id="419590"/>
    <lineage>
        <taxon>Bacteria</taxon>
        <taxon>Bacillati</taxon>
        <taxon>Actinomycetota</taxon>
        <taxon>Actinomycetes</taxon>
        <taxon>Streptosporangiales</taxon>
        <taxon>Streptosporangiaceae</taxon>
        <taxon>Nonomuraea</taxon>
    </lineage>
</organism>